<keyword evidence="4" id="KW-1185">Reference proteome</keyword>
<evidence type="ECO:0000259" key="2">
    <source>
        <dbReference type="Pfam" id="PF01738"/>
    </source>
</evidence>
<dbReference type="SUPFAM" id="SSF53474">
    <property type="entry name" value="alpha/beta-Hydrolases"/>
    <property type="match status" value="1"/>
</dbReference>
<accession>A0A9X2XMQ6</accession>
<dbReference type="PANTHER" id="PTHR47751">
    <property type="entry name" value="SUPERFAMILY HYDROLASE, PUTATIVE (AFU_ORTHOLOGUE AFUA_2G16580)-RELATED"/>
    <property type="match status" value="1"/>
</dbReference>
<comment type="caution">
    <text evidence="3">The sequence shown here is derived from an EMBL/GenBank/DDBJ whole genome shotgun (WGS) entry which is preliminary data.</text>
</comment>
<dbReference type="Gene3D" id="1.10.10.800">
    <property type="match status" value="1"/>
</dbReference>
<protein>
    <submittedName>
        <fullName evidence="3">Alpha/beta hydrolase</fullName>
    </submittedName>
</protein>
<dbReference type="Gene3D" id="3.40.50.1820">
    <property type="entry name" value="alpha/beta hydrolase"/>
    <property type="match status" value="1"/>
</dbReference>
<dbReference type="Pfam" id="PF01738">
    <property type="entry name" value="DLH"/>
    <property type="match status" value="1"/>
</dbReference>
<reference evidence="3" key="2">
    <citation type="submission" date="2023-04" db="EMBL/GenBank/DDBJ databases">
        <title>Paracnuella aquatica gen. nov., sp. nov., a member of the family Chitinophagaceae isolated from a hot spring.</title>
        <authorList>
            <person name="Wang C."/>
        </authorList>
    </citation>
    <scope>NUCLEOTIDE SEQUENCE</scope>
    <source>
        <strain evidence="3">LB-8</strain>
    </source>
</reference>
<dbReference type="InterPro" id="IPR051411">
    <property type="entry name" value="Polyketide_trans_af380"/>
</dbReference>
<proteinExistence type="predicted"/>
<dbReference type="AlphaFoldDB" id="A0A9X2XMQ6"/>
<keyword evidence="3" id="KW-0378">Hydrolase</keyword>
<feature type="chain" id="PRO_5040758524" evidence="1">
    <location>
        <begin position="23"/>
        <end position="332"/>
    </location>
</feature>
<evidence type="ECO:0000313" key="3">
    <source>
        <dbReference type="EMBL" id="MCU7547573.1"/>
    </source>
</evidence>
<feature type="signal peptide" evidence="1">
    <location>
        <begin position="1"/>
        <end position="22"/>
    </location>
</feature>
<dbReference type="Proteomes" id="UP001155483">
    <property type="component" value="Unassembled WGS sequence"/>
</dbReference>
<feature type="domain" description="Dienelactone hydrolase" evidence="2">
    <location>
        <begin position="56"/>
        <end position="163"/>
    </location>
</feature>
<organism evidence="3 4">
    <name type="scientific">Paraflavisolibacter caeni</name>
    <dbReference type="NCBI Taxonomy" id="2982496"/>
    <lineage>
        <taxon>Bacteria</taxon>
        <taxon>Pseudomonadati</taxon>
        <taxon>Bacteroidota</taxon>
        <taxon>Chitinophagia</taxon>
        <taxon>Chitinophagales</taxon>
        <taxon>Chitinophagaceae</taxon>
        <taxon>Paraflavisolibacter</taxon>
    </lineage>
</organism>
<dbReference type="RefSeq" id="WP_279295019.1">
    <property type="nucleotide sequence ID" value="NZ_JAOTIF010000001.1"/>
</dbReference>
<dbReference type="EMBL" id="JAOTIF010000001">
    <property type="protein sequence ID" value="MCU7547573.1"/>
    <property type="molecule type" value="Genomic_DNA"/>
</dbReference>
<keyword evidence="1" id="KW-0732">Signal</keyword>
<name>A0A9X2XMQ6_9BACT</name>
<sequence>MKSKIFLVALLATLTAGLKATAQTSAGKNTTVQAVTFKKDNLNLAGNVYLPAGFDKNKKYPAIVVVHPGGGVKEQTAGLYAQQLAENGFVALAFDASHQGASEGLPRFLDNPMNRVGDIYSAVDYLVTLPYVDAACIGGMGICAGSGTTVKAAMTERRIKALATVSAVDVGAATRKGWDGKASAAEQIAILEAVAKQRTAEATGTAPVYVPYVPEVGDKTAPLDLQEAADYYRTSRGGHPNSQNKMLLTSLPYLVSFNGFDGADQLLTQPLLLIAGSEAGSLWHSQELITKAASKDKELFIIKGATHMDLYDGKQYVPQVTKKLTGFFAKNL</sequence>
<dbReference type="InterPro" id="IPR002925">
    <property type="entry name" value="Dienelactn_hydro"/>
</dbReference>
<dbReference type="InterPro" id="IPR029058">
    <property type="entry name" value="AB_hydrolase_fold"/>
</dbReference>
<gene>
    <name evidence="3" type="ORF">OCK74_00535</name>
</gene>
<evidence type="ECO:0000313" key="4">
    <source>
        <dbReference type="Proteomes" id="UP001155483"/>
    </source>
</evidence>
<evidence type="ECO:0000256" key="1">
    <source>
        <dbReference type="SAM" id="SignalP"/>
    </source>
</evidence>
<reference evidence="3" key="1">
    <citation type="submission" date="2022-09" db="EMBL/GenBank/DDBJ databases">
        <authorList>
            <person name="Yuan C."/>
            <person name="Ke Z."/>
        </authorList>
    </citation>
    <scope>NUCLEOTIDE SEQUENCE</scope>
    <source>
        <strain evidence="3">LB-8</strain>
    </source>
</reference>
<dbReference type="PANTHER" id="PTHR47751:SF1">
    <property type="entry name" value="SUPERFAMILY HYDROLASE, PUTATIVE (AFU_ORTHOLOGUE AFUA_2G16580)-RELATED"/>
    <property type="match status" value="1"/>
</dbReference>
<dbReference type="GO" id="GO:0016787">
    <property type="term" value="F:hydrolase activity"/>
    <property type="evidence" value="ECO:0007669"/>
    <property type="project" value="UniProtKB-KW"/>
</dbReference>